<keyword evidence="1" id="KW-0472">Membrane</keyword>
<organism evidence="2 3">
    <name type="scientific">Paenibacillus arenosi</name>
    <dbReference type="NCBI Taxonomy" id="2774142"/>
    <lineage>
        <taxon>Bacteria</taxon>
        <taxon>Bacillati</taxon>
        <taxon>Bacillota</taxon>
        <taxon>Bacilli</taxon>
        <taxon>Bacillales</taxon>
        <taxon>Paenibacillaceae</taxon>
        <taxon>Paenibacillus</taxon>
    </lineage>
</organism>
<reference evidence="2 3" key="1">
    <citation type="submission" date="2020-09" db="EMBL/GenBank/DDBJ databases">
        <title>Paenibacillus sp. CAU 1523 isolated from sand of Haeundae Beach.</title>
        <authorList>
            <person name="Kim W."/>
        </authorList>
    </citation>
    <scope>NUCLEOTIDE SEQUENCE [LARGE SCALE GENOMIC DNA]</scope>
    <source>
        <strain evidence="2 3">CAU 1523</strain>
    </source>
</reference>
<evidence type="ECO:0000313" key="2">
    <source>
        <dbReference type="EMBL" id="MBD8501128.1"/>
    </source>
</evidence>
<name>A0ABR9B559_9BACL</name>
<feature type="transmembrane region" description="Helical" evidence="1">
    <location>
        <begin position="75"/>
        <end position="96"/>
    </location>
</feature>
<dbReference type="RefSeq" id="WP_192027336.1">
    <property type="nucleotide sequence ID" value="NZ_JACYTN010000038.1"/>
</dbReference>
<dbReference type="Proteomes" id="UP000634529">
    <property type="component" value="Unassembled WGS sequence"/>
</dbReference>
<gene>
    <name evidence="2" type="ORF">IFO66_22905</name>
</gene>
<evidence type="ECO:0000256" key="1">
    <source>
        <dbReference type="SAM" id="Phobius"/>
    </source>
</evidence>
<evidence type="ECO:0008006" key="4">
    <source>
        <dbReference type="Google" id="ProtNLM"/>
    </source>
</evidence>
<sequence length="98" mass="10567">MTQTVTRNYRLFAALAFLLGVSLLGMATMTQNLQWDDYTFIAYVGSIIVGVVGAMAALQALLVAKNKTKSSFVLLLLNGLLAFSFPLYMVLGGIFLGP</sequence>
<keyword evidence="3" id="KW-1185">Reference proteome</keyword>
<accession>A0ABR9B559</accession>
<keyword evidence="1" id="KW-0812">Transmembrane</keyword>
<feature type="transmembrane region" description="Helical" evidence="1">
    <location>
        <begin position="40"/>
        <end position="63"/>
    </location>
</feature>
<protein>
    <recommendedName>
        <fullName evidence="4">DUF4064 domain-containing protein</fullName>
    </recommendedName>
</protein>
<dbReference type="EMBL" id="JACYTN010000038">
    <property type="protein sequence ID" value="MBD8501128.1"/>
    <property type="molecule type" value="Genomic_DNA"/>
</dbReference>
<keyword evidence="1" id="KW-1133">Transmembrane helix</keyword>
<proteinExistence type="predicted"/>
<comment type="caution">
    <text evidence="2">The sequence shown here is derived from an EMBL/GenBank/DDBJ whole genome shotgun (WGS) entry which is preliminary data.</text>
</comment>
<evidence type="ECO:0000313" key="3">
    <source>
        <dbReference type="Proteomes" id="UP000634529"/>
    </source>
</evidence>